<feature type="region of interest" description="Disordered" evidence="1">
    <location>
        <begin position="1"/>
        <end position="45"/>
    </location>
</feature>
<reference evidence="3" key="1">
    <citation type="submission" date="2016-10" db="EMBL/GenBank/DDBJ databases">
        <authorList>
            <person name="Varghese N."/>
            <person name="Submissions S."/>
        </authorList>
    </citation>
    <scope>NUCLEOTIDE SEQUENCE [LARGE SCALE GENOMIC DNA]</scope>
    <source>
        <strain evidence="3">DSM 46732</strain>
    </source>
</reference>
<keyword evidence="3" id="KW-1185">Reference proteome</keyword>
<gene>
    <name evidence="2" type="ORF">SAMN04487905_12229</name>
</gene>
<feature type="region of interest" description="Disordered" evidence="1">
    <location>
        <begin position="63"/>
        <end position="133"/>
    </location>
</feature>
<dbReference type="STRING" id="405564.SAMN04487905_12229"/>
<sequence length="217" mass="22889">MFGEVRGSTSRSGRRWPRCSGQASRRARFSMRPSSTGRLGDRGVSPRASQVIATAMACDGVSSRSAPCCPNTGVRSPHRATMTSWPARSRLGTAMTNSSQPRSPGARGPLQCLRGQKGLGATQPGGHPRGPLHGGAVHARARLARGDTWEGHKCTTISDPAAEGAADLVQRRFNPPALNVLWGADFTYVSTWSGWVYAAFVIDAYLAASSAGAPART</sequence>
<proteinExistence type="predicted"/>
<dbReference type="EMBL" id="FNJR01000022">
    <property type="protein sequence ID" value="SDP96941.1"/>
    <property type="molecule type" value="Genomic_DNA"/>
</dbReference>
<dbReference type="InterPro" id="IPR012337">
    <property type="entry name" value="RNaseH-like_sf"/>
</dbReference>
<protein>
    <recommendedName>
        <fullName evidence="4">Transposase</fullName>
    </recommendedName>
</protein>
<name>A0A1H0X1X1_9ACTN</name>
<evidence type="ECO:0000256" key="1">
    <source>
        <dbReference type="SAM" id="MobiDB-lite"/>
    </source>
</evidence>
<dbReference type="AlphaFoldDB" id="A0A1H0X1X1"/>
<dbReference type="SUPFAM" id="SSF53098">
    <property type="entry name" value="Ribonuclease H-like"/>
    <property type="match status" value="1"/>
</dbReference>
<evidence type="ECO:0000313" key="3">
    <source>
        <dbReference type="Proteomes" id="UP000199497"/>
    </source>
</evidence>
<evidence type="ECO:0000313" key="2">
    <source>
        <dbReference type="EMBL" id="SDP96941.1"/>
    </source>
</evidence>
<evidence type="ECO:0008006" key="4">
    <source>
        <dbReference type="Google" id="ProtNLM"/>
    </source>
</evidence>
<dbReference type="Proteomes" id="UP000199497">
    <property type="component" value="Unassembled WGS sequence"/>
</dbReference>
<feature type="compositionally biased region" description="Low complexity" evidence="1">
    <location>
        <begin position="124"/>
        <end position="133"/>
    </location>
</feature>
<organism evidence="2 3">
    <name type="scientific">Actinopolyspora xinjiangensis</name>
    <dbReference type="NCBI Taxonomy" id="405564"/>
    <lineage>
        <taxon>Bacteria</taxon>
        <taxon>Bacillati</taxon>
        <taxon>Actinomycetota</taxon>
        <taxon>Actinomycetes</taxon>
        <taxon>Actinopolysporales</taxon>
        <taxon>Actinopolysporaceae</taxon>
        <taxon>Actinopolyspora</taxon>
    </lineage>
</organism>
<accession>A0A1H0X1X1</accession>